<keyword evidence="1" id="KW-1185">Reference proteome</keyword>
<accession>A0A0K0FHM1</accession>
<name>A0A0K0FHM1_STRVS</name>
<reference evidence="2" key="2">
    <citation type="submission" date="2015-08" db="UniProtKB">
        <authorList>
            <consortium name="WormBaseParasite"/>
        </authorList>
    </citation>
    <scope>IDENTIFICATION</scope>
</reference>
<evidence type="ECO:0000313" key="1">
    <source>
        <dbReference type="Proteomes" id="UP000035680"/>
    </source>
</evidence>
<reference evidence="1" key="1">
    <citation type="submission" date="2014-07" db="EMBL/GenBank/DDBJ databases">
        <authorList>
            <person name="Martin A.A"/>
            <person name="De Silva N."/>
        </authorList>
    </citation>
    <scope>NUCLEOTIDE SEQUENCE</scope>
</reference>
<sequence length="106" mass="12042">MNVEKGNIIIASDGRYIISLGIVLKKVTFNDSKVVNKEFSQIILLAPNKNTKQWTSQNNLLTKLAENVSNDTNVFSSSKNPFRAQRYLQESLSKPSETIDYLNKYN</sequence>
<evidence type="ECO:0000313" key="2">
    <source>
        <dbReference type="WBParaSite" id="SVE_0838600.1"/>
    </source>
</evidence>
<protein>
    <submittedName>
        <fullName evidence="2">CN hydrolase domain-containing protein</fullName>
    </submittedName>
</protein>
<proteinExistence type="predicted"/>
<dbReference type="Proteomes" id="UP000035680">
    <property type="component" value="Unassembled WGS sequence"/>
</dbReference>
<dbReference type="AlphaFoldDB" id="A0A0K0FHM1"/>
<organism evidence="1 2">
    <name type="scientific">Strongyloides venezuelensis</name>
    <name type="common">Threadworm</name>
    <dbReference type="NCBI Taxonomy" id="75913"/>
    <lineage>
        <taxon>Eukaryota</taxon>
        <taxon>Metazoa</taxon>
        <taxon>Ecdysozoa</taxon>
        <taxon>Nematoda</taxon>
        <taxon>Chromadorea</taxon>
        <taxon>Rhabditida</taxon>
        <taxon>Tylenchina</taxon>
        <taxon>Panagrolaimomorpha</taxon>
        <taxon>Strongyloidoidea</taxon>
        <taxon>Strongyloididae</taxon>
        <taxon>Strongyloides</taxon>
    </lineage>
</organism>
<dbReference type="WBParaSite" id="SVE_0838600.1">
    <property type="protein sequence ID" value="SVE_0838600.1"/>
    <property type="gene ID" value="SVE_0838600"/>
</dbReference>